<dbReference type="NCBIfam" id="TIGR00254">
    <property type="entry name" value="GGDEF"/>
    <property type="match status" value="1"/>
</dbReference>
<keyword evidence="5" id="KW-1185">Reference proteome</keyword>
<dbReference type="NCBIfam" id="TIGR00229">
    <property type="entry name" value="sensory_box"/>
    <property type="match status" value="1"/>
</dbReference>
<comment type="caution">
    <text evidence="4">The sequence shown here is derived from an EMBL/GenBank/DDBJ whole genome shotgun (WGS) entry which is preliminary data.</text>
</comment>
<dbReference type="Pfam" id="PF08448">
    <property type="entry name" value="PAS_4"/>
    <property type="match status" value="1"/>
</dbReference>
<dbReference type="PANTHER" id="PTHR46663:SF3">
    <property type="entry name" value="SLL0267 PROTEIN"/>
    <property type="match status" value="1"/>
</dbReference>
<dbReference type="SMART" id="SM00091">
    <property type="entry name" value="PAS"/>
    <property type="match status" value="1"/>
</dbReference>
<dbReference type="InterPro" id="IPR029016">
    <property type="entry name" value="GAF-like_dom_sf"/>
</dbReference>
<name>A0ABW2I9G4_9BURK</name>
<dbReference type="InterPro" id="IPR000014">
    <property type="entry name" value="PAS"/>
</dbReference>
<dbReference type="PROSITE" id="PS50112">
    <property type="entry name" value="PAS"/>
    <property type="match status" value="1"/>
</dbReference>
<dbReference type="Pfam" id="PF00990">
    <property type="entry name" value="GGDEF"/>
    <property type="match status" value="1"/>
</dbReference>
<dbReference type="EMBL" id="JBHTBU010000001">
    <property type="protein sequence ID" value="MFC7287574.1"/>
    <property type="molecule type" value="Genomic_DNA"/>
</dbReference>
<dbReference type="InterPro" id="IPR000700">
    <property type="entry name" value="PAS-assoc_C"/>
</dbReference>
<keyword evidence="4" id="KW-0548">Nucleotidyltransferase</keyword>
<dbReference type="SUPFAM" id="SSF55073">
    <property type="entry name" value="Nucleotide cyclase"/>
    <property type="match status" value="1"/>
</dbReference>
<feature type="domain" description="PAS" evidence="1">
    <location>
        <begin position="13"/>
        <end position="75"/>
    </location>
</feature>
<dbReference type="EC" id="2.7.7.65" evidence="4"/>
<dbReference type="InterPro" id="IPR029787">
    <property type="entry name" value="Nucleotide_cyclase"/>
</dbReference>
<keyword evidence="4" id="KW-0808">Transferase</keyword>
<dbReference type="InterPro" id="IPR052163">
    <property type="entry name" value="DGC-Regulatory_Protein"/>
</dbReference>
<dbReference type="RefSeq" id="WP_382270780.1">
    <property type="nucleotide sequence ID" value="NZ_JBHTBU010000001.1"/>
</dbReference>
<dbReference type="Gene3D" id="3.30.70.270">
    <property type="match status" value="1"/>
</dbReference>
<gene>
    <name evidence="4" type="ORF">ACFQPC_05925</name>
</gene>
<dbReference type="InterPro" id="IPR035965">
    <property type="entry name" value="PAS-like_dom_sf"/>
</dbReference>
<feature type="domain" description="GGDEF" evidence="3">
    <location>
        <begin position="318"/>
        <end position="452"/>
    </location>
</feature>
<organism evidence="4 5">
    <name type="scientific">Herminiimonas glaciei</name>
    <dbReference type="NCBI Taxonomy" id="523788"/>
    <lineage>
        <taxon>Bacteria</taxon>
        <taxon>Pseudomonadati</taxon>
        <taxon>Pseudomonadota</taxon>
        <taxon>Betaproteobacteria</taxon>
        <taxon>Burkholderiales</taxon>
        <taxon>Oxalobacteraceae</taxon>
        <taxon>Herminiimonas</taxon>
    </lineage>
</organism>
<dbReference type="InterPro" id="IPR043128">
    <property type="entry name" value="Rev_trsase/Diguanyl_cyclase"/>
</dbReference>
<dbReference type="PROSITE" id="PS50887">
    <property type="entry name" value="GGDEF"/>
    <property type="match status" value="1"/>
</dbReference>
<dbReference type="CDD" id="cd01949">
    <property type="entry name" value="GGDEF"/>
    <property type="match status" value="1"/>
</dbReference>
<sequence length="455" mass="51452">METKPYTPSASFIDLLIDAVFAVDVDGRVLFASAACERIFGYTPQEMLGRIMFDMVVPQDRERTRQSVKYVMAGEPQLHFENRYIRKDGQIAYIMWSARWSPTDQVRIGVARDITERKRAESMRAVLYSISEAAATAEDLNTLFQNIHQIIGTLLPTDNFAVALYDQESDELSFPYHMDEHEPTPTPCKPAGTLCAAVILEGQPLLLTPETLQEHVSEQQVMLAAMPLCWLGVPLKSHKGTIGVLVCKSYPGGIRYSEQDRELLQFVSTQIATAIERQQMQARLQYMAQYDQLTSLPNRALLYDRLQVALLKARRERGCLSLLFLDLDKFKLVNDTLGHHVGDLLLQEVARRLKQCLRESDTVARVGGDEFVILLQLIPLPEQAALVAEKIRHALCPPFHIDKHVLNIVPSIGIAHYPEHGNDEAQLLKHADQAMYLEKHSRDRSRQTAELGLPE</sequence>
<accession>A0ABW2I9G4</accession>
<reference evidence="5" key="1">
    <citation type="journal article" date="2019" name="Int. J. Syst. Evol. Microbiol.">
        <title>The Global Catalogue of Microorganisms (GCM) 10K type strain sequencing project: providing services to taxonomists for standard genome sequencing and annotation.</title>
        <authorList>
            <consortium name="The Broad Institute Genomics Platform"/>
            <consortium name="The Broad Institute Genome Sequencing Center for Infectious Disease"/>
            <person name="Wu L."/>
            <person name="Ma J."/>
        </authorList>
    </citation>
    <scope>NUCLEOTIDE SEQUENCE [LARGE SCALE GENOMIC DNA]</scope>
    <source>
        <strain evidence="5">KACC 12508</strain>
    </source>
</reference>
<dbReference type="CDD" id="cd00130">
    <property type="entry name" value="PAS"/>
    <property type="match status" value="1"/>
</dbReference>
<dbReference type="PANTHER" id="PTHR46663">
    <property type="entry name" value="DIGUANYLATE CYCLASE DGCT-RELATED"/>
    <property type="match status" value="1"/>
</dbReference>
<feature type="domain" description="PAC" evidence="2">
    <location>
        <begin position="78"/>
        <end position="126"/>
    </location>
</feature>
<dbReference type="Gene3D" id="3.30.450.20">
    <property type="entry name" value="PAS domain"/>
    <property type="match status" value="1"/>
</dbReference>
<proteinExistence type="predicted"/>
<dbReference type="SMART" id="SM00267">
    <property type="entry name" value="GGDEF"/>
    <property type="match status" value="1"/>
</dbReference>
<dbReference type="SUPFAM" id="SSF55781">
    <property type="entry name" value="GAF domain-like"/>
    <property type="match status" value="1"/>
</dbReference>
<evidence type="ECO:0000259" key="3">
    <source>
        <dbReference type="PROSITE" id="PS50887"/>
    </source>
</evidence>
<evidence type="ECO:0000259" key="2">
    <source>
        <dbReference type="PROSITE" id="PS50113"/>
    </source>
</evidence>
<evidence type="ECO:0000313" key="5">
    <source>
        <dbReference type="Proteomes" id="UP001596542"/>
    </source>
</evidence>
<dbReference type="InterPro" id="IPR000160">
    <property type="entry name" value="GGDEF_dom"/>
</dbReference>
<dbReference type="InterPro" id="IPR003018">
    <property type="entry name" value="GAF"/>
</dbReference>
<evidence type="ECO:0000259" key="1">
    <source>
        <dbReference type="PROSITE" id="PS50112"/>
    </source>
</evidence>
<dbReference type="Proteomes" id="UP001596542">
    <property type="component" value="Unassembled WGS sequence"/>
</dbReference>
<dbReference type="Gene3D" id="3.30.450.40">
    <property type="match status" value="1"/>
</dbReference>
<evidence type="ECO:0000313" key="4">
    <source>
        <dbReference type="EMBL" id="MFC7287574.1"/>
    </source>
</evidence>
<dbReference type="InterPro" id="IPR013656">
    <property type="entry name" value="PAS_4"/>
</dbReference>
<dbReference type="GO" id="GO:0052621">
    <property type="term" value="F:diguanylate cyclase activity"/>
    <property type="evidence" value="ECO:0007669"/>
    <property type="project" value="UniProtKB-EC"/>
</dbReference>
<dbReference type="SMART" id="SM00065">
    <property type="entry name" value="GAF"/>
    <property type="match status" value="1"/>
</dbReference>
<dbReference type="PROSITE" id="PS50113">
    <property type="entry name" value="PAC"/>
    <property type="match status" value="1"/>
</dbReference>
<protein>
    <submittedName>
        <fullName evidence="4">Diguanylate cyclase domain-containing protein</fullName>
        <ecNumber evidence="4">2.7.7.65</ecNumber>
    </submittedName>
</protein>
<dbReference type="SUPFAM" id="SSF55785">
    <property type="entry name" value="PYP-like sensor domain (PAS domain)"/>
    <property type="match status" value="1"/>
</dbReference>
<dbReference type="Pfam" id="PF01590">
    <property type="entry name" value="GAF"/>
    <property type="match status" value="1"/>
</dbReference>